<evidence type="ECO:0000256" key="3">
    <source>
        <dbReference type="SAM" id="MobiDB-lite"/>
    </source>
</evidence>
<feature type="compositionally biased region" description="Low complexity" evidence="3">
    <location>
        <begin position="20"/>
        <end position="30"/>
    </location>
</feature>
<evidence type="ECO:0000256" key="4">
    <source>
        <dbReference type="SAM" id="Phobius"/>
    </source>
</evidence>
<keyword evidence="6" id="KW-1185">Reference proteome</keyword>
<comment type="pathway">
    <text evidence="1">Mycotoxin biosynthesis.</text>
</comment>
<proteinExistence type="inferred from homology"/>
<organism evidence="5 6">
    <name type="scientific">Trematosphaeria pertusa</name>
    <dbReference type="NCBI Taxonomy" id="390896"/>
    <lineage>
        <taxon>Eukaryota</taxon>
        <taxon>Fungi</taxon>
        <taxon>Dikarya</taxon>
        <taxon>Ascomycota</taxon>
        <taxon>Pezizomycotina</taxon>
        <taxon>Dothideomycetes</taxon>
        <taxon>Pleosporomycetidae</taxon>
        <taxon>Pleosporales</taxon>
        <taxon>Massarineae</taxon>
        <taxon>Trematosphaeriaceae</taxon>
        <taxon>Trematosphaeria</taxon>
    </lineage>
</organism>
<dbReference type="Proteomes" id="UP000800094">
    <property type="component" value="Unassembled WGS sequence"/>
</dbReference>
<protein>
    <recommendedName>
        <fullName evidence="7">Tat pathway signal sequence</fullName>
    </recommendedName>
</protein>
<evidence type="ECO:0000313" key="6">
    <source>
        <dbReference type="Proteomes" id="UP000800094"/>
    </source>
</evidence>
<sequence>MSSRTPKYSPLREKPSFEQPSSSTPDSPLSTEHDTFLERYSDAPTQNHSWLARARREPILLSLYIVNTVFLISLISLVARNTTTQCEDPSLRGLYSPLNDAVRYKNAAFKKGFITDMSAYMGWPTDKKDELWTDLYRYMPVRVPKTEAHRLPNKTAHLTVDGWEEDYMVGIDVFHQLHCLNVLRRSFYPQRYRGMGMWHPNGTLNMLGWVHIDHCIESLRQSLQCSADIAPIPFTWMPERKYMLLRMDTYHRCRDFDALHAWTRERQVGEYSESRHVEGGRVVDYAGMADVLAGVSEEELRRVRWDLPAAVREGRPWDGE</sequence>
<dbReference type="PANTHER" id="PTHR33365">
    <property type="entry name" value="YALI0B05434P"/>
    <property type="match status" value="1"/>
</dbReference>
<accession>A0A6A6I6F8</accession>
<evidence type="ECO:0000313" key="5">
    <source>
        <dbReference type="EMBL" id="KAF2245941.1"/>
    </source>
</evidence>
<dbReference type="AlphaFoldDB" id="A0A6A6I6F8"/>
<dbReference type="OrthoDB" id="3687641at2759"/>
<evidence type="ECO:0000256" key="2">
    <source>
        <dbReference type="ARBA" id="ARBA00035112"/>
    </source>
</evidence>
<keyword evidence="4" id="KW-0812">Transmembrane</keyword>
<dbReference type="RefSeq" id="XP_033680945.1">
    <property type="nucleotide sequence ID" value="XM_033835737.1"/>
</dbReference>
<dbReference type="EMBL" id="ML987199">
    <property type="protein sequence ID" value="KAF2245941.1"/>
    <property type="molecule type" value="Genomic_DNA"/>
</dbReference>
<dbReference type="InterPro" id="IPR021765">
    <property type="entry name" value="UstYa-like"/>
</dbReference>
<dbReference type="GeneID" id="54589067"/>
<reference evidence="5" key="1">
    <citation type="journal article" date="2020" name="Stud. Mycol.">
        <title>101 Dothideomycetes genomes: a test case for predicting lifestyles and emergence of pathogens.</title>
        <authorList>
            <person name="Haridas S."/>
            <person name="Albert R."/>
            <person name="Binder M."/>
            <person name="Bloem J."/>
            <person name="Labutti K."/>
            <person name="Salamov A."/>
            <person name="Andreopoulos B."/>
            <person name="Baker S."/>
            <person name="Barry K."/>
            <person name="Bills G."/>
            <person name="Bluhm B."/>
            <person name="Cannon C."/>
            <person name="Castanera R."/>
            <person name="Culley D."/>
            <person name="Daum C."/>
            <person name="Ezra D."/>
            <person name="Gonzalez J."/>
            <person name="Henrissat B."/>
            <person name="Kuo A."/>
            <person name="Liang C."/>
            <person name="Lipzen A."/>
            <person name="Lutzoni F."/>
            <person name="Magnuson J."/>
            <person name="Mondo S."/>
            <person name="Nolan M."/>
            <person name="Ohm R."/>
            <person name="Pangilinan J."/>
            <person name="Park H.-J."/>
            <person name="Ramirez L."/>
            <person name="Alfaro M."/>
            <person name="Sun H."/>
            <person name="Tritt A."/>
            <person name="Yoshinaga Y."/>
            <person name="Zwiers L.-H."/>
            <person name="Turgeon B."/>
            <person name="Goodwin S."/>
            <person name="Spatafora J."/>
            <person name="Crous P."/>
            <person name="Grigoriev I."/>
        </authorList>
    </citation>
    <scope>NUCLEOTIDE SEQUENCE</scope>
    <source>
        <strain evidence="5">CBS 122368</strain>
    </source>
</reference>
<comment type="similarity">
    <text evidence="2">Belongs to the ustYa family.</text>
</comment>
<keyword evidence="4" id="KW-0472">Membrane</keyword>
<evidence type="ECO:0000256" key="1">
    <source>
        <dbReference type="ARBA" id="ARBA00004685"/>
    </source>
</evidence>
<name>A0A6A6I6F8_9PLEO</name>
<feature type="region of interest" description="Disordered" evidence="3">
    <location>
        <begin position="1"/>
        <end position="32"/>
    </location>
</feature>
<dbReference type="GO" id="GO:0043386">
    <property type="term" value="P:mycotoxin biosynthetic process"/>
    <property type="evidence" value="ECO:0007669"/>
    <property type="project" value="InterPro"/>
</dbReference>
<dbReference type="Pfam" id="PF11807">
    <property type="entry name" value="UstYa"/>
    <property type="match status" value="1"/>
</dbReference>
<dbReference type="PANTHER" id="PTHR33365:SF4">
    <property type="entry name" value="CYCLOCHLOROTINE BIOSYNTHESIS PROTEIN O"/>
    <property type="match status" value="1"/>
</dbReference>
<keyword evidence="4" id="KW-1133">Transmembrane helix</keyword>
<feature type="transmembrane region" description="Helical" evidence="4">
    <location>
        <begin position="59"/>
        <end position="79"/>
    </location>
</feature>
<gene>
    <name evidence="5" type="ORF">BU26DRAFT_607235</name>
</gene>
<evidence type="ECO:0008006" key="7">
    <source>
        <dbReference type="Google" id="ProtNLM"/>
    </source>
</evidence>